<feature type="transmembrane region" description="Helical" evidence="3">
    <location>
        <begin position="617"/>
        <end position="634"/>
    </location>
</feature>
<keyword evidence="3" id="KW-0812">Transmembrane</keyword>
<proteinExistence type="predicted"/>
<evidence type="ECO:0000313" key="5">
    <source>
        <dbReference type="EMBL" id="KNC54931.1"/>
    </source>
</evidence>
<dbReference type="SUPFAM" id="SSF81296">
    <property type="entry name" value="E set domains"/>
    <property type="match status" value="1"/>
</dbReference>
<protein>
    <recommendedName>
        <fullName evidence="4">CAP-Gly domain-containing protein</fullName>
    </recommendedName>
</protein>
<dbReference type="OrthoDB" id="189446at2759"/>
<dbReference type="AlphaFoldDB" id="A0A0L0DSC0"/>
<feature type="domain" description="CAP-Gly" evidence="4">
    <location>
        <begin position="757"/>
        <end position="802"/>
    </location>
</feature>
<gene>
    <name evidence="5" type="ORF">AMSG_12368</name>
</gene>
<evidence type="ECO:0000256" key="3">
    <source>
        <dbReference type="SAM" id="Phobius"/>
    </source>
</evidence>
<dbReference type="STRING" id="461836.A0A0L0DSC0"/>
<feature type="transmembrane region" description="Helical" evidence="3">
    <location>
        <begin position="349"/>
        <end position="369"/>
    </location>
</feature>
<dbReference type="InterPro" id="IPR009030">
    <property type="entry name" value="Growth_fac_rcpt_cys_sf"/>
</dbReference>
<dbReference type="SMART" id="SM01411">
    <property type="entry name" value="Ephrin_rec_like"/>
    <property type="match status" value="1"/>
</dbReference>
<dbReference type="PROSITE" id="PS50194">
    <property type="entry name" value="FILAMIN_REPEAT"/>
    <property type="match status" value="1"/>
</dbReference>
<dbReference type="GeneID" id="25570282"/>
<feature type="transmembrane region" description="Helical" evidence="3">
    <location>
        <begin position="376"/>
        <end position="398"/>
    </location>
</feature>
<dbReference type="SUPFAM" id="SSF57184">
    <property type="entry name" value="Growth factor receptor domain"/>
    <property type="match status" value="1"/>
</dbReference>
<dbReference type="InterPro" id="IPR017868">
    <property type="entry name" value="Filamin/ABP280_repeat-like"/>
</dbReference>
<dbReference type="InterPro" id="IPR036859">
    <property type="entry name" value="CAP-Gly_dom_sf"/>
</dbReference>
<dbReference type="Gene3D" id="2.30.30.190">
    <property type="entry name" value="CAP Gly-rich-like domain"/>
    <property type="match status" value="1"/>
</dbReference>
<organism evidence="5 6">
    <name type="scientific">Thecamonas trahens ATCC 50062</name>
    <dbReference type="NCBI Taxonomy" id="461836"/>
    <lineage>
        <taxon>Eukaryota</taxon>
        <taxon>Apusozoa</taxon>
        <taxon>Apusomonadida</taxon>
        <taxon>Apusomonadidae</taxon>
        <taxon>Thecamonas</taxon>
    </lineage>
</organism>
<keyword evidence="3" id="KW-0472">Membrane</keyword>
<evidence type="ECO:0000259" key="4">
    <source>
        <dbReference type="PROSITE" id="PS50245"/>
    </source>
</evidence>
<feature type="transmembrane region" description="Helical" evidence="3">
    <location>
        <begin position="443"/>
        <end position="466"/>
    </location>
</feature>
<evidence type="ECO:0000313" key="6">
    <source>
        <dbReference type="Proteomes" id="UP000054408"/>
    </source>
</evidence>
<dbReference type="Pfam" id="PF01302">
    <property type="entry name" value="CAP_GLY"/>
    <property type="match status" value="1"/>
</dbReference>
<feature type="transmembrane region" description="Helical" evidence="3">
    <location>
        <begin position="646"/>
        <end position="663"/>
    </location>
</feature>
<dbReference type="Proteomes" id="UP000054408">
    <property type="component" value="Unassembled WGS sequence"/>
</dbReference>
<dbReference type="Gene3D" id="2.60.40.10">
    <property type="entry name" value="Immunoglobulins"/>
    <property type="match status" value="1"/>
</dbReference>
<dbReference type="Pfam" id="PF24633">
    <property type="entry name" value="DUF7630"/>
    <property type="match status" value="1"/>
</dbReference>
<dbReference type="InterPro" id="IPR014756">
    <property type="entry name" value="Ig_E-set"/>
</dbReference>
<dbReference type="PROSITE" id="PS50245">
    <property type="entry name" value="CAP_GLY_2"/>
    <property type="match status" value="1"/>
</dbReference>
<feature type="compositionally biased region" description="Basic and acidic residues" evidence="2">
    <location>
        <begin position="925"/>
        <end position="934"/>
    </location>
</feature>
<evidence type="ECO:0000256" key="2">
    <source>
        <dbReference type="SAM" id="MobiDB-lite"/>
    </source>
</evidence>
<dbReference type="SMART" id="SM01052">
    <property type="entry name" value="CAP_GLY"/>
    <property type="match status" value="1"/>
</dbReference>
<dbReference type="PANTHER" id="PTHR11319:SF35">
    <property type="entry name" value="OUTER MEMBRANE PROTEIN PMPC-RELATED"/>
    <property type="match status" value="1"/>
</dbReference>
<feature type="transmembrane region" description="Helical" evidence="3">
    <location>
        <begin position="539"/>
        <end position="563"/>
    </location>
</feature>
<name>A0A0L0DSC0_THETB</name>
<dbReference type="InterPro" id="IPR000938">
    <property type="entry name" value="CAP-Gly_domain"/>
</dbReference>
<dbReference type="InterPro" id="IPR056047">
    <property type="entry name" value="CRMPA-like_DUF7630"/>
</dbReference>
<dbReference type="PANTHER" id="PTHR11319">
    <property type="entry name" value="G PROTEIN-COUPLED RECEPTOR-RELATED"/>
    <property type="match status" value="1"/>
</dbReference>
<keyword evidence="6" id="KW-1185">Reference proteome</keyword>
<feature type="region of interest" description="Disordered" evidence="2">
    <location>
        <begin position="912"/>
        <end position="934"/>
    </location>
</feature>
<evidence type="ECO:0000256" key="1">
    <source>
        <dbReference type="PROSITE-ProRule" id="PRU00087"/>
    </source>
</evidence>
<reference evidence="5 6" key="1">
    <citation type="submission" date="2010-05" db="EMBL/GenBank/DDBJ databases">
        <title>The Genome Sequence of Thecamonas trahens ATCC 50062.</title>
        <authorList>
            <consortium name="The Broad Institute Genome Sequencing Platform"/>
            <person name="Russ C."/>
            <person name="Cuomo C."/>
            <person name="Shea T."/>
            <person name="Young S.K."/>
            <person name="Zeng Q."/>
            <person name="Koehrsen M."/>
            <person name="Haas B."/>
            <person name="Borodovsky M."/>
            <person name="Guigo R."/>
            <person name="Alvarado L."/>
            <person name="Berlin A."/>
            <person name="Bochicchio J."/>
            <person name="Borenstein D."/>
            <person name="Chapman S."/>
            <person name="Chen Z."/>
            <person name="Freedman E."/>
            <person name="Gellesch M."/>
            <person name="Goldberg J."/>
            <person name="Griggs A."/>
            <person name="Gujja S."/>
            <person name="Heilman E."/>
            <person name="Heiman D."/>
            <person name="Hepburn T."/>
            <person name="Howarth C."/>
            <person name="Jen D."/>
            <person name="Larson L."/>
            <person name="Mehta T."/>
            <person name="Park D."/>
            <person name="Pearson M."/>
            <person name="Roberts A."/>
            <person name="Saif S."/>
            <person name="Shenoy N."/>
            <person name="Sisk P."/>
            <person name="Stolte C."/>
            <person name="Sykes S."/>
            <person name="Thomson T."/>
            <person name="Walk T."/>
            <person name="White J."/>
            <person name="Yandava C."/>
            <person name="Burger G."/>
            <person name="Gray M.W."/>
            <person name="Holland P.W.H."/>
            <person name="King N."/>
            <person name="Lang F.B.F."/>
            <person name="Roger A.J."/>
            <person name="Ruiz-Trillo I."/>
            <person name="Lander E."/>
            <person name="Nusbaum C."/>
        </authorList>
    </citation>
    <scope>NUCLEOTIDE SEQUENCE [LARGE SCALE GENOMIC DNA]</scope>
    <source>
        <strain evidence="5 6">ATCC 50062</strain>
    </source>
</reference>
<dbReference type="EMBL" id="GL349492">
    <property type="protein sequence ID" value="KNC54931.1"/>
    <property type="molecule type" value="Genomic_DNA"/>
</dbReference>
<feature type="repeat" description="Filamin" evidence="1">
    <location>
        <begin position="166"/>
        <end position="201"/>
    </location>
</feature>
<feature type="transmembrane region" description="Helical" evidence="3">
    <location>
        <begin position="670"/>
        <end position="692"/>
    </location>
</feature>
<keyword evidence="3" id="KW-1133">Transmembrane helix</keyword>
<dbReference type="RefSeq" id="XP_013753532.1">
    <property type="nucleotide sequence ID" value="XM_013898078.1"/>
</dbReference>
<accession>A0A0L0DSC0</accession>
<dbReference type="InterPro" id="IPR013783">
    <property type="entry name" value="Ig-like_fold"/>
</dbReference>
<dbReference type="SUPFAM" id="SSF74924">
    <property type="entry name" value="Cap-Gly domain"/>
    <property type="match status" value="1"/>
</dbReference>
<sequence length="1091" mass="115105">MTAAQPLQLVAGSSFTFNLALRHVSGLPAGDGGDRGLAVISLDGADMVTHTQFVETGSYIVTAAAPTVAGVYHYRLGVNGRLFINGMVTVDAVVSPGPAAGPGSYLVDAPLSGTVLLETDVAAQFAIFIGDAYGNPAATMPTASDVDIVLQLGIATITISDFSLANGVLTFDLKVTEGGAYTLLVRLFGKDIRGSPFVVNAAETCLPGTAIAEGGLCADCAAGTYSDAVNVVACSACPEFTTSSASATSFLNCSCLPMFWYGPGPRAPGKACIPCLAGAQCAGGDDPPRAAPGYEASDDRSAFVACPRPQSCIGDGRCATGYQGRLCAQCASNYYRLGNTCRKCSGSNALVLVVLLAMVFAFVVAVVWINNRNTKIYGYAAFVIALNTLQAVAIYGTIQLDWHPIAQAVFDIVSLFNLNFDLASPECGLDVGDVWMFKWAATMLMPIVLIIPFSMVALAFTAWLICSLTRSKPRRSYMACTRQAFGAAARGYSQTILLLYLPVMFSALRYVDCTDVGGGIVVMTTNPQRRCYTSSWWSLLPLILSIALFYALSIPLALGALLWREHARLDDLTFGSRYAYLVARYKPHLYWYELMIMARKLAVALAVCAIRSPVAKASLLGMFYACVLVVSAMLQHRPYGTDFHNWLDAVTLGLSQLLLWGGVITSSPLLGNLVVIASISALVVVVIGAVLYEAYRIRTQDEAEADFAVAAATATATDTSAAVFDFGDQALDEFTMADSTLATLRTGFTRCVVRFVGATHFGLGEWIGVETREGRGSGDGSVDGRRYFTCAGFGVRNALFLKSSALAFDASLSLYRLWRNRRVEYRGAPGCLVWLGYQQHPDSVDSALLGAVGAASAGAGGEDGDVPHRLLLGIELDDRAAGHHGGRICFDYDDALVDDAIAAFDDGGMDALGPSSRRPAGHSTHAYDDKPDNSFRPDLVLSAADESLDLAADDSDKDLVLSAADESLDLAADDSDKDLVLSAADESLDLAADDSDKDLVLSAADESLDLAADDSLDLDGSNASDDDLVLSAADDDLALDGSDELDLGLGLGLGSDDDELGLGSDDLDLGLGSDDDLCLGSDDDDLDLDDL</sequence>